<protein>
    <submittedName>
        <fullName evidence="1">Uncharacterized protein</fullName>
    </submittedName>
</protein>
<gene>
    <name evidence="1" type="ORF">BM74_12305</name>
</gene>
<sequence>MGFGSDVIEVRVSPYGDTLFVWDGEGSRIVNEIYIGDYWDISAQLELYRRFSEYISVTRIISAIIPIYRLSGKKRQLSQTFF</sequence>
<accession>A0A437SLE2</accession>
<dbReference type="EMBL" id="LDER01000167">
    <property type="protein sequence ID" value="RVU64052.1"/>
    <property type="molecule type" value="Genomic_DNA"/>
</dbReference>
<evidence type="ECO:0000313" key="1">
    <source>
        <dbReference type="EMBL" id="RVU64052.1"/>
    </source>
</evidence>
<dbReference type="AlphaFoldDB" id="A0A437SLE2"/>
<proteinExistence type="predicted"/>
<name>A0A437SLE2_BACTU</name>
<reference evidence="1 2" key="1">
    <citation type="submission" date="2018-01" db="EMBL/GenBank/DDBJ databases">
        <title>Complete genome sequence of G25-42.</title>
        <authorList>
            <person name="Zheng Z."/>
            <person name="Sun M."/>
        </authorList>
    </citation>
    <scope>NUCLEOTIDE SEQUENCE [LARGE SCALE GENOMIC DNA]</scope>
    <source>
        <strain evidence="1 2">G25-42</strain>
    </source>
</reference>
<evidence type="ECO:0000313" key="2">
    <source>
        <dbReference type="Proteomes" id="UP000286687"/>
    </source>
</evidence>
<comment type="caution">
    <text evidence="1">The sequence shown here is derived from an EMBL/GenBank/DDBJ whole genome shotgun (WGS) entry which is preliminary data.</text>
</comment>
<dbReference type="Proteomes" id="UP000286687">
    <property type="component" value="Unassembled WGS sequence"/>
</dbReference>
<organism evidence="1 2">
    <name type="scientific">Bacillus thuringiensis</name>
    <dbReference type="NCBI Taxonomy" id="1428"/>
    <lineage>
        <taxon>Bacteria</taxon>
        <taxon>Bacillati</taxon>
        <taxon>Bacillota</taxon>
        <taxon>Bacilli</taxon>
        <taxon>Bacillales</taxon>
        <taxon>Bacillaceae</taxon>
        <taxon>Bacillus</taxon>
        <taxon>Bacillus cereus group</taxon>
    </lineage>
</organism>